<protein>
    <submittedName>
        <fullName evidence="1">Uncharacterized protein</fullName>
    </submittedName>
</protein>
<reference evidence="1" key="2">
    <citation type="journal article" date="2021" name="PeerJ">
        <title>Extensive microbial diversity within the chicken gut microbiome revealed by metagenomics and culture.</title>
        <authorList>
            <person name="Gilroy R."/>
            <person name="Ravi A."/>
            <person name="Getino M."/>
            <person name="Pursley I."/>
            <person name="Horton D.L."/>
            <person name="Alikhan N.F."/>
            <person name="Baker D."/>
            <person name="Gharbi K."/>
            <person name="Hall N."/>
            <person name="Watson M."/>
            <person name="Adriaenssens E.M."/>
            <person name="Foster-Nyarko E."/>
            <person name="Jarju S."/>
            <person name="Secka A."/>
            <person name="Antonio M."/>
            <person name="Oren A."/>
            <person name="Chaudhuri R.R."/>
            <person name="La Ragione R."/>
            <person name="Hildebrand F."/>
            <person name="Pallen M.J."/>
        </authorList>
    </citation>
    <scope>NUCLEOTIDE SEQUENCE</scope>
    <source>
        <strain evidence="1">4509</strain>
    </source>
</reference>
<comment type="caution">
    <text evidence="1">The sequence shown here is derived from an EMBL/GenBank/DDBJ whole genome shotgun (WGS) entry which is preliminary data.</text>
</comment>
<accession>A0A9D1IPG1</accession>
<reference evidence="1" key="1">
    <citation type="submission" date="2020-10" db="EMBL/GenBank/DDBJ databases">
        <authorList>
            <person name="Gilroy R."/>
        </authorList>
    </citation>
    <scope>NUCLEOTIDE SEQUENCE</scope>
    <source>
        <strain evidence="1">4509</strain>
    </source>
</reference>
<evidence type="ECO:0000313" key="1">
    <source>
        <dbReference type="EMBL" id="HIU41420.1"/>
    </source>
</evidence>
<proteinExistence type="predicted"/>
<gene>
    <name evidence="1" type="ORF">IAD19_02585</name>
</gene>
<dbReference type="EMBL" id="DVMX01000046">
    <property type="protein sequence ID" value="HIU41420.1"/>
    <property type="molecule type" value="Genomic_DNA"/>
</dbReference>
<name>A0A9D1IPG1_9FIRM</name>
<organism evidence="1 2">
    <name type="scientific">Candidatus Egerieicola faecale</name>
    <dbReference type="NCBI Taxonomy" id="2840774"/>
    <lineage>
        <taxon>Bacteria</taxon>
        <taxon>Bacillati</taxon>
        <taxon>Bacillota</taxon>
        <taxon>Clostridia</taxon>
        <taxon>Eubacteriales</taxon>
        <taxon>Oscillospiraceae</taxon>
        <taxon>Oscillospiraceae incertae sedis</taxon>
        <taxon>Candidatus Egerieicola</taxon>
    </lineage>
</organism>
<evidence type="ECO:0000313" key="2">
    <source>
        <dbReference type="Proteomes" id="UP000824082"/>
    </source>
</evidence>
<sequence length="47" mass="5146">MKLMGIAAGTVLVLKGIQVAVDYLVSTYSARYVRSEVDGLNDYHSQI</sequence>
<dbReference type="Proteomes" id="UP000824082">
    <property type="component" value="Unassembled WGS sequence"/>
</dbReference>
<dbReference type="AlphaFoldDB" id="A0A9D1IPG1"/>